<name>A0ABP9Q6B8_9PSEU</name>
<accession>A0ABP9Q6B8</accession>
<dbReference type="GO" id="GO:0016787">
    <property type="term" value="F:hydrolase activity"/>
    <property type="evidence" value="ECO:0007669"/>
    <property type="project" value="UniProtKB-KW"/>
</dbReference>
<dbReference type="RefSeq" id="WP_185059731.1">
    <property type="nucleotide sequence ID" value="NZ_BAABJP010000011.1"/>
</dbReference>
<dbReference type="InterPro" id="IPR000073">
    <property type="entry name" value="AB_hydrolase_1"/>
</dbReference>
<proteinExistence type="predicted"/>
<dbReference type="Gene3D" id="3.40.50.1820">
    <property type="entry name" value="alpha/beta hydrolase"/>
    <property type="match status" value="1"/>
</dbReference>
<keyword evidence="3" id="KW-1185">Reference proteome</keyword>
<dbReference type="SUPFAM" id="SSF53474">
    <property type="entry name" value="alpha/beta-Hydrolases"/>
    <property type="match status" value="1"/>
</dbReference>
<comment type="caution">
    <text evidence="2">The sequence shown here is derived from an EMBL/GenBank/DDBJ whole genome shotgun (WGS) entry which is preliminary data.</text>
</comment>
<dbReference type="Proteomes" id="UP001428817">
    <property type="component" value="Unassembled WGS sequence"/>
</dbReference>
<gene>
    <name evidence="2" type="ORF">GCM10023321_32080</name>
</gene>
<dbReference type="EMBL" id="BAABJP010000011">
    <property type="protein sequence ID" value="GAA5156393.1"/>
    <property type="molecule type" value="Genomic_DNA"/>
</dbReference>
<evidence type="ECO:0000259" key="1">
    <source>
        <dbReference type="Pfam" id="PF00561"/>
    </source>
</evidence>
<evidence type="ECO:0000313" key="3">
    <source>
        <dbReference type="Proteomes" id="UP001428817"/>
    </source>
</evidence>
<evidence type="ECO:0000313" key="2">
    <source>
        <dbReference type="EMBL" id="GAA5156393.1"/>
    </source>
</evidence>
<sequence length="288" mass="31368">MTNAKAPLDAATTSWRHTPTKSLDVGDTTFVYRELGPRSETPLVLLHHFTAVLDDWDPRLVDGLAAHRHVIAFDNRGIGATGGKVPHTVAAMAADASSFIRTLGHEQVDLLGFSLGGAVAQEVTLTNPDLVRRLILTGTGHRGGGGLTRMPLIVGKAYLQAALTRRDPRYFLFFNRNTAGRRAATDYLTRLRERTADRDKPISHQARIAQLKAIREAGLGEPHDLSKITQPTLVANGDNDAMVATSQSRVLAERIPNAQLIIYPDSGHGGVFQHHQRFVPAVLKFLAS</sequence>
<dbReference type="InterPro" id="IPR029058">
    <property type="entry name" value="AB_hydrolase_fold"/>
</dbReference>
<dbReference type="PRINTS" id="PR00111">
    <property type="entry name" value="ABHYDROLASE"/>
</dbReference>
<protein>
    <submittedName>
        <fullName evidence="2">Alpha/beta hydrolase</fullName>
    </submittedName>
</protein>
<organism evidence="2 3">
    <name type="scientific">Pseudonocardia eucalypti</name>
    <dbReference type="NCBI Taxonomy" id="648755"/>
    <lineage>
        <taxon>Bacteria</taxon>
        <taxon>Bacillati</taxon>
        <taxon>Actinomycetota</taxon>
        <taxon>Actinomycetes</taxon>
        <taxon>Pseudonocardiales</taxon>
        <taxon>Pseudonocardiaceae</taxon>
        <taxon>Pseudonocardia</taxon>
    </lineage>
</organism>
<dbReference type="InterPro" id="IPR050266">
    <property type="entry name" value="AB_hydrolase_sf"/>
</dbReference>
<reference evidence="3" key="1">
    <citation type="journal article" date="2019" name="Int. J. Syst. Evol. Microbiol.">
        <title>The Global Catalogue of Microorganisms (GCM) 10K type strain sequencing project: providing services to taxonomists for standard genome sequencing and annotation.</title>
        <authorList>
            <consortium name="The Broad Institute Genomics Platform"/>
            <consortium name="The Broad Institute Genome Sequencing Center for Infectious Disease"/>
            <person name="Wu L."/>
            <person name="Ma J."/>
        </authorList>
    </citation>
    <scope>NUCLEOTIDE SEQUENCE [LARGE SCALE GENOMIC DNA]</scope>
    <source>
        <strain evidence="3">JCM 18303</strain>
    </source>
</reference>
<dbReference type="PANTHER" id="PTHR43798">
    <property type="entry name" value="MONOACYLGLYCEROL LIPASE"/>
    <property type="match status" value="1"/>
</dbReference>
<keyword evidence="2" id="KW-0378">Hydrolase</keyword>
<dbReference type="PANTHER" id="PTHR43798:SF5">
    <property type="entry name" value="MONOACYLGLYCEROL LIPASE ABHD6"/>
    <property type="match status" value="1"/>
</dbReference>
<feature type="domain" description="AB hydrolase-1" evidence="1">
    <location>
        <begin position="42"/>
        <end position="274"/>
    </location>
</feature>
<dbReference type="Pfam" id="PF00561">
    <property type="entry name" value="Abhydrolase_1"/>
    <property type="match status" value="1"/>
</dbReference>